<dbReference type="InterPro" id="IPR023546">
    <property type="entry name" value="MGMT"/>
</dbReference>
<feature type="active site" description="Nucleophile; methyl group acceptor" evidence="9">
    <location>
        <position position="121"/>
    </location>
</feature>
<dbReference type="EC" id="2.1.1.63" evidence="9"/>
<name>C7N544_SLAHD</name>
<keyword evidence="5 9" id="KW-0808">Transferase</keyword>
<evidence type="ECO:0000256" key="6">
    <source>
        <dbReference type="ARBA" id="ARBA00022763"/>
    </source>
</evidence>
<dbReference type="Proteomes" id="UP000002026">
    <property type="component" value="Chromosome"/>
</dbReference>
<evidence type="ECO:0000256" key="1">
    <source>
        <dbReference type="ARBA" id="ARBA00001286"/>
    </source>
</evidence>
<sequence length="158" mass="17633">MNHFVYAMPQGRLTIVASETALTNIYFGVKELDMPFAPSKITNDAATQLQEYFAKKRTSFDLPIQLKGTPFQLEVWNALRDIPYGQTRTYAQIAETAGRPNAFRAVGSANNRNPLPIVVPCHRVVGSDGDLVGYAYGLKLKRFLLELEGVDVDGLKRR</sequence>
<dbReference type="SUPFAM" id="SSF46767">
    <property type="entry name" value="Methylated DNA-protein cysteine methyltransferase, C-terminal domain"/>
    <property type="match status" value="1"/>
</dbReference>
<protein>
    <recommendedName>
        <fullName evidence="9">Methylated-DNA--protein-cysteine methyltransferase</fullName>
        <ecNumber evidence="9">2.1.1.63</ecNumber>
    </recommendedName>
    <alternativeName>
        <fullName evidence="9">6-O-methylguanine-DNA methyltransferase</fullName>
        <shortName evidence="9">MGMT</shortName>
    </alternativeName>
    <alternativeName>
        <fullName evidence="9">O-6-methylguanine-DNA-alkyltransferase</fullName>
    </alternativeName>
</protein>
<dbReference type="PROSITE" id="PS00374">
    <property type="entry name" value="MGMT"/>
    <property type="match status" value="1"/>
</dbReference>
<dbReference type="InterPro" id="IPR001497">
    <property type="entry name" value="MethylDNA_cys_MeTrfase_AS"/>
</dbReference>
<dbReference type="eggNOG" id="COG0350">
    <property type="taxonomic scope" value="Bacteria"/>
</dbReference>
<evidence type="ECO:0000259" key="10">
    <source>
        <dbReference type="Pfam" id="PF01035"/>
    </source>
</evidence>
<feature type="domain" description="Methylated-DNA-[protein]-cysteine S-methyltransferase DNA binding" evidence="10">
    <location>
        <begin position="70"/>
        <end position="150"/>
    </location>
</feature>
<comment type="catalytic activity">
    <reaction evidence="1 9">
        <text>a 4-O-methyl-thymidine in DNA + L-cysteinyl-[protein] = a thymidine in DNA + S-methyl-L-cysteinyl-[protein]</text>
        <dbReference type="Rhea" id="RHEA:53428"/>
        <dbReference type="Rhea" id="RHEA-COMP:10131"/>
        <dbReference type="Rhea" id="RHEA-COMP:10132"/>
        <dbReference type="Rhea" id="RHEA-COMP:13555"/>
        <dbReference type="Rhea" id="RHEA-COMP:13556"/>
        <dbReference type="ChEBI" id="CHEBI:29950"/>
        <dbReference type="ChEBI" id="CHEBI:82612"/>
        <dbReference type="ChEBI" id="CHEBI:137386"/>
        <dbReference type="ChEBI" id="CHEBI:137387"/>
        <dbReference type="EC" id="2.1.1.63"/>
    </reaction>
</comment>
<dbReference type="AlphaFoldDB" id="C7N544"/>
<evidence type="ECO:0000256" key="8">
    <source>
        <dbReference type="ARBA" id="ARBA00049348"/>
    </source>
</evidence>
<dbReference type="Gene3D" id="3.30.160.70">
    <property type="entry name" value="Methylated DNA-protein cysteine methyltransferase domain"/>
    <property type="match status" value="1"/>
</dbReference>
<dbReference type="STRING" id="471855.Shel_09920"/>
<dbReference type="InterPro" id="IPR036217">
    <property type="entry name" value="MethylDNA_cys_MeTrfase_DNAb"/>
</dbReference>
<dbReference type="Gene3D" id="1.10.10.10">
    <property type="entry name" value="Winged helix-like DNA-binding domain superfamily/Winged helix DNA-binding domain"/>
    <property type="match status" value="1"/>
</dbReference>
<evidence type="ECO:0000256" key="2">
    <source>
        <dbReference type="ARBA" id="ARBA00008711"/>
    </source>
</evidence>
<dbReference type="EMBL" id="CP001684">
    <property type="protein sequence ID" value="ACV22029.1"/>
    <property type="molecule type" value="Genomic_DNA"/>
</dbReference>
<keyword evidence="3 9" id="KW-0963">Cytoplasm</keyword>
<organism evidence="12 13">
    <name type="scientific">Slackia heliotrinireducens (strain ATCC 29202 / DSM 20476 / NCTC 11029 / RHS 1)</name>
    <name type="common">Peptococcus heliotrinreducens</name>
    <dbReference type="NCBI Taxonomy" id="471855"/>
    <lineage>
        <taxon>Bacteria</taxon>
        <taxon>Bacillati</taxon>
        <taxon>Actinomycetota</taxon>
        <taxon>Coriobacteriia</taxon>
        <taxon>Eggerthellales</taxon>
        <taxon>Eggerthellaceae</taxon>
        <taxon>Slackia</taxon>
    </lineage>
</organism>
<dbReference type="PANTHER" id="PTHR10815">
    <property type="entry name" value="METHYLATED-DNA--PROTEIN-CYSTEINE METHYLTRANSFERASE"/>
    <property type="match status" value="1"/>
</dbReference>
<dbReference type="RefSeq" id="WP_012798133.1">
    <property type="nucleotide sequence ID" value="NC_013165.1"/>
</dbReference>
<evidence type="ECO:0000256" key="5">
    <source>
        <dbReference type="ARBA" id="ARBA00022679"/>
    </source>
</evidence>
<dbReference type="GO" id="GO:0005737">
    <property type="term" value="C:cytoplasm"/>
    <property type="evidence" value="ECO:0007669"/>
    <property type="project" value="UniProtKB-SubCell"/>
</dbReference>
<evidence type="ECO:0000313" key="13">
    <source>
        <dbReference type="Proteomes" id="UP000002026"/>
    </source>
</evidence>
<dbReference type="InterPro" id="IPR014048">
    <property type="entry name" value="MethylDNA_cys_MeTrfase_DNA-bd"/>
</dbReference>
<keyword evidence="13" id="KW-1185">Reference proteome</keyword>
<dbReference type="FunFam" id="1.10.10.10:FF:000214">
    <property type="entry name" value="Methylated-DNA--protein-cysteine methyltransferase"/>
    <property type="match status" value="1"/>
</dbReference>
<evidence type="ECO:0000256" key="9">
    <source>
        <dbReference type="HAMAP-Rule" id="MF_00772"/>
    </source>
</evidence>
<dbReference type="HAMAP" id="MF_00772">
    <property type="entry name" value="OGT"/>
    <property type="match status" value="1"/>
</dbReference>
<dbReference type="NCBIfam" id="TIGR00589">
    <property type="entry name" value="ogt"/>
    <property type="match status" value="1"/>
</dbReference>
<dbReference type="InterPro" id="IPR008332">
    <property type="entry name" value="MethylG_MeTrfase_N"/>
</dbReference>
<dbReference type="CDD" id="cd06445">
    <property type="entry name" value="ATase"/>
    <property type="match status" value="1"/>
</dbReference>
<keyword evidence="6 9" id="KW-0227">DNA damage</keyword>
<comment type="catalytic activity">
    <reaction evidence="8 9">
        <text>a 6-O-methyl-2'-deoxyguanosine in DNA + L-cysteinyl-[protein] = S-methyl-L-cysteinyl-[protein] + a 2'-deoxyguanosine in DNA</text>
        <dbReference type="Rhea" id="RHEA:24000"/>
        <dbReference type="Rhea" id="RHEA-COMP:10131"/>
        <dbReference type="Rhea" id="RHEA-COMP:10132"/>
        <dbReference type="Rhea" id="RHEA-COMP:11367"/>
        <dbReference type="Rhea" id="RHEA-COMP:11368"/>
        <dbReference type="ChEBI" id="CHEBI:29950"/>
        <dbReference type="ChEBI" id="CHEBI:82612"/>
        <dbReference type="ChEBI" id="CHEBI:85445"/>
        <dbReference type="ChEBI" id="CHEBI:85448"/>
        <dbReference type="EC" id="2.1.1.63"/>
    </reaction>
</comment>
<dbReference type="Pfam" id="PF02870">
    <property type="entry name" value="Methyltransf_1N"/>
    <property type="match status" value="1"/>
</dbReference>
<keyword evidence="7 9" id="KW-0234">DNA repair</keyword>
<feature type="domain" description="Methylguanine DNA methyltransferase ribonuclease-like" evidence="11">
    <location>
        <begin position="5"/>
        <end position="65"/>
    </location>
</feature>
<reference evidence="12 13" key="1">
    <citation type="journal article" date="2009" name="Stand. Genomic Sci.">
        <title>Complete genome sequence of Slackia heliotrinireducens type strain (RHS 1).</title>
        <authorList>
            <person name="Pukall R."/>
            <person name="Lapidus A."/>
            <person name="Nolan M."/>
            <person name="Copeland A."/>
            <person name="Glavina Del Rio T."/>
            <person name="Lucas S."/>
            <person name="Chen F."/>
            <person name="Tice H."/>
            <person name="Cheng J.F."/>
            <person name="Chertkov O."/>
            <person name="Bruce D."/>
            <person name="Goodwin L."/>
            <person name="Kuske C."/>
            <person name="Brettin T."/>
            <person name="Detter J.C."/>
            <person name="Han C."/>
            <person name="Pitluck S."/>
            <person name="Pati A."/>
            <person name="Mavrommatis K."/>
            <person name="Ivanova N."/>
            <person name="Ovchinnikova G."/>
            <person name="Chen A."/>
            <person name="Palaniappan K."/>
            <person name="Schneider S."/>
            <person name="Rohde M."/>
            <person name="Chain P."/>
            <person name="D'haeseleer P."/>
            <person name="Goker M."/>
            <person name="Bristow J."/>
            <person name="Eisen J.A."/>
            <person name="Markowitz V."/>
            <person name="Kyrpides N.C."/>
            <person name="Klenk H.P."/>
            <person name="Hugenholtz P."/>
        </authorList>
    </citation>
    <scope>NUCLEOTIDE SEQUENCE [LARGE SCALE GENOMIC DNA]</scope>
    <source>
        <strain evidence="13">ATCC 29202 / DSM 20476 / NCTC 11029 / RHS 1</strain>
    </source>
</reference>
<dbReference type="InterPro" id="IPR036388">
    <property type="entry name" value="WH-like_DNA-bd_sf"/>
</dbReference>
<dbReference type="SUPFAM" id="SSF53155">
    <property type="entry name" value="Methylated DNA-protein cysteine methyltransferase domain"/>
    <property type="match status" value="1"/>
</dbReference>
<dbReference type="GO" id="GO:0006307">
    <property type="term" value="P:DNA alkylation repair"/>
    <property type="evidence" value="ECO:0007669"/>
    <property type="project" value="UniProtKB-UniRule"/>
</dbReference>
<evidence type="ECO:0000313" key="12">
    <source>
        <dbReference type="EMBL" id="ACV22029.1"/>
    </source>
</evidence>
<comment type="function">
    <text evidence="9">Involved in the cellular defense against the biological effects of O6-methylguanine (O6-MeG) and O4-methylthymine (O4-MeT) in DNA. Repairs the methylated nucleobase in DNA by stoichiometrically transferring the methyl group to a cysteine residue in the enzyme. This is a suicide reaction: the enzyme is irreversibly inactivated.</text>
</comment>
<proteinExistence type="inferred from homology"/>
<evidence type="ECO:0000256" key="3">
    <source>
        <dbReference type="ARBA" id="ARBA00022490"/>
    </source>
</evidence>
<evidence type="ECO:0000256" key="7">
    <source>
        <dbReference type="ARBA" id="ARBA00023204"/>
    </source>
</evidence>
<dbReference type="GO" id="GO:0003908">
    <property type="term" value="F:methylated-DNA-[protein]-cysteine S-methyltransferase activity"/>
    <property type="evidence" value="ECO:0007669"/>
    <property type="project" value="UniProtKB-UniRule"/>
</dbReference>
<dbReference type="KEGG" id="shi:Shel_09920"/>
<dbReference type="GO" id="GO:0032259">
    <property type="term" value="P:methylation"/>
    <property type="evidence" value="ECO:0007669"/>
    <property type="project" value="UniProtKB-KW"/>
</dbReference>
<evidence type="ECO:0000259" key="11">
    <source>
        <dbReference type="Pfam" id="PF02870"/>
    </source>
</evidence>
<gene>
    <name evidence="12" type="ordered locus">Shel_09920</name>
</gene>
<comment type="similarity">
    <text evidence="2 9">Belongs to the MGMT family.</text>
</comment>
<evidence type="ECO:0000256" key="4">
    <source>
        <dbReference type="ARBA" id="ARBA00022603"/>
    </source>
</evidence>
<dbReference type="InterPro" id="IPR036631">
    <property type="entry name" value="MGMT_N_sf"/>
</dbReference>
<dbReference type="HOGENOM" id="CLU_000445_52_2_11"/>
<comment type="miscellaneous">
    <text evidence="9">This enzyme catalyzes only one turnover and therefore is not strictly catalytic. According to one definition, an enzyme is a biocatalyst that acts repeatedly and over many reaction cycles.</text>
</comment>
<accession>C7N544</accession>
<dbReference type="Pfam" id="PF01035">
    <property type="entry name" value="DNA_binding_1"/>
    <property type="match status" value="1"/>
</dbReference>
<dbReference type="PANTHER" id="PTHR10815:SF5">
    <property type="entry name" value="METHYLATED-DNA--PROTEIN-CYSTEINE METHYLTRANSFERASE"/>
    <property type="match status" value="1"/>
</dbReference>
<keyword evidence="4 9" id="KW-0489">Methyltransferase</keyword>
<comment type="subcellular location">
    <subcellularLocation>
        <location evidence="9">Cytoplasm</location>
    </subcellularLocation>
</comment>